<dbReference type="InterPro" id="IPR049304">
    <property type="entry name" value="Gly_rich_dom"/>
</dbReference>
<proteinExistence type="predicted"/>
<dbReference type="InterPro" id="IPR013320">
    <property type="entry name" value="ConA-like_dom_sf"/>
</dbReference>
<feature type="domain" description="Laminin G" evidence="7">
    <location>
        <begin position="517"/>
        <end position="700"/>
    </location>
</feature>
<evidence type="ECO:0000256" key="4">
    <source>
        <dbReference type="ARBA" id="ARBA00023157"/>
    </source>
</evidence>
<feature type="domain" description="PA14" evidence="8">
    <location>
        <begin position="298"/>
        <end position="447"/>
    </location>
</feature>
<dbReference type="InterPro" id="IPR011658">
    <property type="entry name" value="PA14_dom"/>
</dbReference>
<keyword evidence="2" id="KW-0479">Metal-binding</keyword>
<comment type="caution">
    <text evidence="9">The sequence shown here is derived from an EMBL/GenBank/DDBJ whole genome shotgun (WGS) entry which is preliminary data.</text>
</comment>
<evidence type="ECO:0000259" key="8">
    <source>
        <dbReference type="PROSITE" id="PS51820"/>
    </source>
</evidence>
<dbReference type="Pfam" id="PF20419">
    <property type="entry name" value="DUF6701"/>
    <property type="match status" value="1"/>
</dbReference>
<dbReference type="GO" id="GO:0046872">
    <property type="term" value="F:metal ion binding"/>
    <property type="evidence" value="ECO:0007669"/>
    <property type="project" value="UniProtKB-KW"/>
</dbReference>
<comment type="cofactor">
    <cofactor evidence="1">
        <name>Ca(2+)</name>
        <dbReference type="ChEBI" id="CHEBI:29108"/>
    </cofactor>
</comment>
<feature type="region of interest" description="Disordered" evidence="5">
    <location>
        <begin position="1261"/>
        <end position="1300"/>
    </location>
</feature>
<evidence type="ECO:0000256" key="2">
    <source>
        <dbReference type="ARBA" id="ARBA00022723"/>
    </source>
</evidence>
<dbReference type="Gene3D" id="2.60.120.200">
    <property type="match status" value="1"/>
</dbReference>
<name>A0AAE3HNK9_9GAMM</name>
<feature type="compositionally biased region" description="Basic and acidic residues" evidence="5">
    <location>
        <begin position="1266"/>
        <end position="1276"/>
    </location>
</feature>
<keyword evidence="10" id="KW-1185">Reference proteome</keyword>
<dbReference type="Pfam" id="PF21722">
    <property type="entry name" value="Gly_rich_2"/>
    <property type="match status" value="1"/>
</dbReference>
<protein>
    <submittedName>
        <fullName evidence="9">MSHA biogenesis protein MshQ</fullName>
    </submittedName>
</protein>
<dbReference type="RefSeq" id="WP_259055925.1">
    <property type="nucleotide sequence ID" value="NZ_JANUCT010000013.1"/>
</dbReference>
<feature type="region of interest" description="Disordered" evidence="5">
    <location>
        <begin position="247"/>
        <end position="272"/>
    </location>
</feature>
<evidence type="ECO:0000256" key="1">
    <source>
        <dbReference type="ARBA" id="ARBA00001913"/>
    </source>
</evidence>
<gene>
    <name evidence="9" type="ORF">J2T55_001979</name>
</gene>
<evidence type="ECO:0000259" key="7">
    <source>
        <dbReference type="PROSITE" id="PS50025"/>
    </source>
</evidence>
<evidence type="ECO:0000256" key="3">
    <source>
        <dbReference type="ARBA" id="ARBA00022837"/>
    </source>
</evidence>
<keyword evidence="6" id="KW-0732">Signal</keyword>
<evidence type="ECO:0000313" key="10">
    <source>
        <dbReference type="Proteomes" id="UP001204445"/>
    </source>
</evidence>
<accession>A0AAE3HNK9</accession>
<dbReference type="SUPFAM" id="SSF56988">
    <property type="entry name" value="Anthrax protective antigen"/>
    <property type="match status" value="1"/>
</dbReference>
<dbReference type="InterPro" id="IPR037524">
    <property type="entry name" value="PA14/GLEYA"/>
</dbReference>
<dbReference type="PROSITE" id="PS50025">
    <property type="entry name" value="LAM_G_DOMAIN"/>
    <property type="match status" value="1"/>
</dbReference>
<dbReference type="InterPro" id="IPR046524">
    <property type="entry name" value="DUF6701"/>
</dbReference>
<feature type="region of interest" description="Disordered" evidence="5">
    <location>
        <begin position="146"/>
        <end position="199"/>
    </location>
</feature>
<dbReference type="Pfam" id="PF13385">
    <property type="entry name" value="Laminin_G_3"/>
    <property type="match status" value="1"/>
</dbReference>
<dbReference type="Gene3D" id="3.90.182.10">
    <property type="entry name" value="Toxin - Anthrax Protective Antigen,domain 1"/>
    <property type="match status" value="1"/>
</dbReference>
<sequence length="1681" mass="172648">MNVRNGTVVLGDFVLAFGLLITLLPLPAEANCTNCTTTEDGDDIVHTFTSGNGTFTPPSGVTSVQYLIVGGGGGGGGLPSGGNLGGAGGGGAGGYRTDNLAVTPGNTLNVSVGAGGTSGVGGSSQGGNGGNSFLGSVTAIGGGGGASNGVNNTGEDGGSGGGGRVTGDGGNGTPGQGNNGGDGANGGGGGGGAGSAGDDGGLGVNGGNAGSGGNGQSSAISGANFTYSVGGEGGAYFSFGGGNNRSDGSDASANTGNGGEGATGANGGPAVEGGSGGSGIVIVRYPKPAPFECPAGTELTSGILGSYYDYSDESFPSPPFPSGTPTGTRVDGPVDFDWGSGEPGVQDIDDDEFAVAWDGALHVENSGSYQFQTVSDDGVRLFVNDQLVINNWTDHASTTNTSNSVSLTGGQTYSIRLEFYENGGQAEIRLRWRQGGSGSFSAIPAGPEGSLGNGLYYCAEPPEPEPVLEFRMDEASWNGSNGEVVDETGNGNNGTARNGADTEDTSSAIPGDPGTCGYGTFDGNNDYVQVNNLSSLLSGTASLAFWIRTEQTSDSNNVWDSPGIIGVEESGGTDDIFWGTIDDQGRIGLAVGNDDDDNQKSTNPINDNQWHHVVLTRDADSGDIKVYVDGVLENTGSSANGNIGTPFSSIGRIDDTAGSPEYFEGDLDEVKIYDSVLDDSDVSAIFNSTHACPATGAGECVADYAVYAASDLDVGDRIEMNGVEVFGSGNAIEPDSAQIVTAAPPLPNFEPAGFPSFSGSDLQIPPPGNNPVSAGDYDEIQVNNNQTVTFDTSNGNDFRIQSLQTNNNVTVNMQAGRYFIDEMELGNDTTLNIVGGGTVELFIGDQFEAGDRSELNLAGEPGDFLVRMYDGAQLEFNNDVAYVGTIYAPGDDTEVQIGDRGVINGGIFSGGDVELNNDVELFYNNNAEVSGRIVAQCDGGPAHYAIIHDGTGVTCEAEAVTFVAHDSNDDPVDPGAVTLNLSTTTGRGDWSGIIAGGGSLNNGAQGDGSGSYTFPGGESSVTLAFNYTEIPGGQDSDSFFFDLNDGAVGDLGNGNPEDPEMIFSRTGFRFINQTDGNTIIPTQIAGKPSDIAPLAKALALQAIRSSDDDPSVCEGAFPAGEDRTIDLAAECRDPVSCSGQSMVVNGNTITTNNDDTTGGSSAYTPVTLSFDSDSTAPLILDYPDAGTVQLHARYNIPLEDGTGTPSGDFMLGSSNNFVVRPFGFHITLDGNPGSTDADSAIFREAGVDFDATVRAVAWQAADDGDNDGRPDAHTDTDPGNNVDLSDNPATPNFGQEASPEQAVLESVLDQPAGGNDGALGGGTGVTGFSNGEATTTLNYNEVGIIEISATNTDYLGSAQELVGASGYVGRFIPFDFDVELNTPEFASACSGGANDFTYIGQPFDYLAQPVMTVTARAQGGSTTENYRDDFFKLTNSKLDSDGDKTYTAETGTLDTNLITTPDPAIQSNADGTATLTFNSGTGIAFERDDPEAPFDAEISLSMNVIDEDDVVYGDGSGNNLNPVRFGEASAGDGIAFADSKEQRWGRIKLENAFGSERLDLQLPVHAEYFDGTSFIRNTDDDGCTTLAVEDFDLTGTLEGSTTASLPDGESFDEGRLLLNFSAPGTPGYIEAEALLGVAGADLTHLQFDWNSDGTYDNNPRGRASFGIYSGNSELIYIREPW</sequence>
<feature type="signal peptide" evidence="6">
    <location>
        <begin position="1"/>
        <end position="30"/>
    </location>
</feature>
<dbReference type="PANTHER" id="PTHR19277:SF125">
    <property type="entry name" value="B6"/>
    <property type="match status" value="1"/>
</dbReference>
<dbReference type="EMBL" id="JANUCT010000013">
    <property type="protein sequence ID" value="MCS3903947.1"/>
    <property type="molecule type" value="Genomic_DNA"/>
</dbReference>
<dbReference type="InterPro" id="IPR001791">
    <property type="entry name" value="Laminin_G"/>
</dbReference>
<evidence type="ECO:0000256" key="5">
    <source>
        <dbReference type="SAM" id="MobiDB-lite"/>
    </source>
</evidence>
<evidence type="ECO:0000256" key="6">
    <source>
        <dbReference type="SAM" id="SignalP"/>
    </source>
</evidence>
<feature type="region of interest" description="Disordered" evidence="5">
    <location>
        <begin position="483"/>
        <end position="514"/>
    </location>
</feature>
<dbReference type="InterPro" id="IPR051360">
    <property type="entry name" value="Neuronal_Pentraxin_Related"/>
</dbReference>
<feature type="compositionally biased region" description="Gly residues" evidence="5">
    <location>
        <begin position="155"/>
        <end position="199"/>
    </location>
</feature>
<dbReference type="PANTHER" id="PTHR19277">
    <property type="entry name" value="PENTRAXIN"/>
    <property type="match status" value="1"/>
</dbReference>
<feature type="chain" id="PRO_5042272093" evidence="6">
    <location>
        <begin position="31"/>
        <end position="1681"/>
    </location>
</feature>
<dbReference type="SMART" id="SM00758">
    <property type="entry name" value="PA14"/>
    <property type="match status" value="1"/>
</dbReference>
<feature type="compositionally biased region" description="Gly residues" evidence="5">
    <location>
        <begin position="256"/>
        <end position="272"/>
    </location>
</feature>
<reference evidence="9" key="1">
    <citation type="submission" date="2022-08" db="EMBL/GenBank/DDBJ databases">
        <title>Genomic Encyclopedia of Type Strains, Phase III (KMG-III): the genomes of soil and plant-associated and newly described type strains.</title>
        <authorList>
            <person name="Whitman W."/>
        </authorList>
    </citation>
    <scope>NUCLEOTIDE SEQUENCE</scope>
    <source>
        <strain evidence="9">HMT 1</strain>
    </source>
</reference>
<feature type="compositionally biased region" description="Low complexity" evidence="5">
    <location>
        <begin position="488"/>
        <end position="499"/>
    </location>
</feature>
<keyword evidence="3" id="KW-0106">Calcium</keyword>
<feature type="compositionally biased region" description="Polar residues" evidence="5">
    <location>
        <begin position="1277"/>
        <end position="1295"/>
    </location>
</feature>
<dbReference type="Proteomes" id="UP001204445">
    <property type="component" value="Unassembled WGS sequence"/>
</dbReference>
<evidence type="ECO:0000313" key="9">
    <source>
        <dbReference type="EMBL" id="MCS3903947.1"/>
    </source>
</evidence>
<dbReference type="Pfam" id="PF07691">
    <property type="entry name" value="PA14"/>
    <property type="match status" value="1"/>
</dbReference>
<dbReference type="SUPFAM" id="SSF49899">
    <property type="entry name" value="Concanavalin A-like lectins/glucanases"/>
    <property type="match status" value="1"/>
</dbReference>
<organism evidence="9 10">
    <name type="scientific">Methylohalomonas lacus</name>
    <dbReference type="NCBI Taxonomy" id="398773"/>
    <lineage>
        <taxon>Bacteria</taxon>
        <taxon>Pseudomonadati</taxon>
        <taxon>Pseudomonadota</taxon>
        <taxon>Gammaproteobacteria</taxon>
        <taxon>Methylohalomonadales</taxon>
        <taxon>Methylohalomonadaceae</taxon>
        <taxon>Methylohalomonas</taxon>
    </lineage>
</organism>
<dbReference type="PROSITE" id="PS51820">
    <property type="entry name" value="PA14"/>
    <property type="match status" value="1"/>
</dbReference>
<keyword evidence="4" id="KW-1015">Disulfide bond</keyword>